<evidence type="ECO:0000256" key="1">
    <source>
        <dbReference type="SAM" id="MobiDB-lite"/>
    </source>
</evidence>
<proteinExistence type="predicted"/>
<gene>
    <name evidence="3" type="ORF">E0L32_005615</name>
</gene>
<dbReference type="FunCoup" id="A0A507ASY4">
    <property type="interactions" value="192"/>
</dbReference>
<evidence type="ECO:0000313" key="3">
    <source>
        <dbReference type="EMBL" id="TPX13915.1"/>
    </source>
</evidence>
<dbReference type="FunFam" id="3.30.1360.180:FF:000003">
    <property type="entry name" value="Type I phosphodiesterase/nucleotide pyrophosphatase family protein"/>
    <property type="match status" value="1"/>
</dbReference>
<dbReference type="Gene3D" id="3.30.1360.180">
    <property type="match status" value="1"/>
</dbReference>
<keyword evidence="4" id="KW-1185">Reference proteome</keyword>
<dbReference type="AlphaFoldDB" id="A0A507ASY4"/>
<dbReference type="PANTHER" id="PTHR10151">
    <property type="entry name" value="ECTONUCLEOTIDE PYROPHOSPHATASE/PHOSPHODIESTERASE"/>
    <property type="match status" value="1"/>
</dbReference>
<sequence>MASGPPLTIPTSERRDSTLLSPVEYDADAVSIRSDQDTDSEDDELQMRARTSGELRARDRLVFMEEDEVDRLVTDARRKQERERRGSGLPIPNPLKFLSRRSSDASLSRSPARADAASTENLVPEKRQQRRERRRRKKERLLADAKDGEDGELMYEMEQGGMRDGSSTGESSDREDSDELDRKGLKQFADAKSRRRRNCCRWLIIHALIVTSFALLVLVAWKLSLAKKAEVARQFVSNGTALFAPTTILISLDGFRADFLNRGLTPRLNAFIKEGVSPLYMLPSFPSVTFPNHYTLATGLYPESHGVVGNTFWDPELEADFYYTDPDRSLDPKWWGGEPFWVTAEKAGIRSAIHMWPGSEAHILGVEPSFLDKYNGKEKLPKKVKRILEFLDKPGREDPTADPADMRPQLIAAYVPDVDSDGHKYGPNSTEIRSTIKAADEMLEELFEGLEQRNLTHIVNVIVVSDHGMATTDTSRLMQLDDLVDLDRIRHVDGWPLVGLRLHNDSELQEVYDGVIEKTKGNPNIEVYLRDVNMPERYHFSNNDRIAPLWLVPKTGWNLVQRQDFDIEEAKANDIVYHPRGLHGYDHEHPLMRAIFVARGPAFPHEPGSRLEAFQNIEVYNILCDSIGLAPIANNGTLRLPLRPIGLHDPEVVMEEPPDPVSSYTLEPTPVRPTLVSQAPAATTASRSLGVDPVHTSLSTPNPVQVDPATPQPATPQPTGQAADEGDSKNSGTLLDDAKSAAKGFWDWLTDKFDDIWDKITGSDQGEKGNG</sequence>
<feature type="compositionally biased region" description="Basic and acidic residues" evidence="1">
    <location>
        <begin position="74"/>
        <end position="86"/>
    </location>
</feature>
<dbReference type="GeneID" id="41973062"/>
<evidence type="ECO:0000313" key="4">
    <source>
        <dbReference type="Proteomes" id="UP000319257"/>
    </source>
</evidence>
<dbReference type="Pfam" id="PF01663">
    <property type="entry name" value="Phosphodiest"/>
    <property type="match status" value="1"/>
</dbReference>
<feature type="compositionally biased region" description="Basic residues" evidence="1">
    <location>
        <begin position="128"/>
        <end position="139"/>
    </location>
</feature>
<accession>A0A507ASY4</accession>
<dbReference type="Gene3D" id="3.40.720.10">
    <property type="entry name" value="Alkaline Phosphatase, subunit A"/>
    <property type="match status" value="1"/>
</dbReference>
<keyword evidence="2" id="KW-0472">Membrane</keyword>
<dbReference type="GO" id="GO:0017111">
    <property type="term" value="F:ribonucleoside triphosphate phosphatase activity"/>
    <property type="evidence" value="ECO:0007669"/>
    <property type="project" value="TreeGrafter"/>
</dbReference>
<dbReference type="GO" id="GO:0009141">
    <property type="term" value="P:nucleoside triphosphate metabolic process"/>
    <property type="evidence" value="ECO:0007669"/>
    <property type="project" value="TreeGrafter"/>
</dbReference>
<dbReference type="RefSeq" id="XP_030995626.1">
    <property type="nucleotide sequence ID" value="XM_031140156.1"/>
</dbReference>
<dbReference type="STRING" id="1093900.A0A507ASY4"/>
<comment type="caution">
    <text evidence="3">The sequence shown here is derived from an EMBL/GenBank/DDBJ whole genome shotgun (WGS) entry which is preliminary data.</text>
</comment>
<feature type="region of interest" description="Disordered" evidence="1">
    <location>
        <begin position="1"/>
        <end position="53"/>
    </location>
</feature>
<feature type="compositionally biased region" description="Low complexity" evidence="1">
    <location>
        <begin position="104"/>
        <end position="118"/>
    </location>
</feature>
<dbReference type="OrthoDB" id="415411at2759"/>
<dbReference type="PANTHER" id="PTHR10151:SF120">
    <property type="entry name" value="BIS(5'-ADENOSYL)-TRIPHOSPHATASE"/>
    <property type="match status" value="1"/>
</dbReference>
<dbReference type="GO" id="GO:0047429">
    <property type="term" value="F:nucleoside triphosphate diphosphatase activity"/>
    <property type="evidence" value="ECO:0007669"/>
    <property type="project" value="TreeGrafter"/>
</dbReference>
<dbReference type="InParanoid" id="A0A507ASY4"/>
<evidence type="ECO:0000256" key="2">
    <source>
        <dbReference type="SAM" id="Phobius"/>
    </source>
</evidence>
<dbReference type="EMBL" id="SKBQ01000030">
    <property type="protein sequence ID" value="TPX13915.1"/>
    <property type="molecule type" value="Genomic_DNA"/>
</dbReference>
<keyword evidence="2" id="KW-0812">Transmembrane</keyword>
<feature type="compositionally biased region" description="Polar residues" evidence="1">
    <location>
        <begin position="676"/>
        <end position="687"/>
    </location>
</feature>
<feature type="region of interest" description="Disordered" evidence="1">
    <location>
        <begin position="676"/>
        <end position="735"/>
    </location>
</feature>
<dbReference type="Proteomes" id="UP000319257">
    <property type="component" value="Unassembled WGS sequence"/>
</dbReference>
<protein>
    <submittedName>
        <fullName evidence="3">Uncharacterized protein</fullName>
    </submittedName>
</protein>
<reference evidence="3 4" key="1">
    <citation type="submission" date="2019-06" db="EMBL/GenBank/DDBJ databases">
        <title>Draft genome sequence of the filamentous fungus Phialemoniopsis curvata isolated from diesel fuel.</title>
        <authorList>
            <person name="Varaljay V.A."/>
            <person name="Lyon W.J."/>
            <person name="Crouch A.L."/>
            <person name="Drake C.E."/>
            <person name="Hollomon J.M."/>
            <person name="Nadeau L.J."/>
            <person name="Nunn H.S."/>
            <person name="Stevenson B.S."/>
            <person name="Bojanowski C.L."/>
            <person name="Crookes-Goodson W.J."/>
        </authorList>
    </citation>
    <scope>NUCLEOTIDE SEQUENCE [LARGE SCALE GENOMIC DNA]</scope>
    <source>
        <strain evidence="3 4">D216</strain>
    </source>
</reference>
<name>A0A507ASY4_9PEZI</name>
<dbReference type="InterPro" id="IPR017850">
    <property type="entry name" value="Alkaline_phosphatase_core_sf"/>
</dbReference>
<dbReference type="SUPFAM" id="SSF53649">
    <property type="entry name" value="Alkaline phosphatase-like"/>
    <property type="match status" value="1"/>
</dbReference>
<feature type="transmembrane region" description="Helical" evidence="2">
    <location>
        <begin position="202"/>
        <end position="221"/>
    </location>
</feature>
<feature type="region of interest" description="Disordered" evidence="1">
    <location>
        <begin position="74"/>
        <end position="181"/>
    </location>
</feature>
<organism evidence="3 4">
    <name type="scientific">Thyridium curvatum</name>
    <dbReference type="NCBI Taxonomy" id="1093900"/>
    <lineage>
        <taxon>Eukaryota</taxon>
        <taxon>Fungi</taxon>
        <taxon>Dikarya</taxon>
        <taxon>Ascomycota</taxon>
        <taxon>Pezizomycotina</taxon>
        <taxon>Sordariomycetes</taxon>
        <taxon>Sordariomycetidae</taxon>
        <taxon>Thyridiales</taxon>
        <taxon>Thyridiaceae</taxon>
        <taxon>Thyridium</taxon>
    </lineage>
</organism>
<keyword evidence="2" id="KW-1133">Transmembrane helix</keyword>
<dbReference type="CDD" id="cd16018">
    <property type="entry name" value="Enpp"/>
    <property type="match status" value="1"/>
</dbReference>
<dbReference type="InterPro" id="IPR002591">
    <property type="entry name" value="Phosphodiest/P_Trfase"/>
</dbReference>